<keyword evidence="1" id="KW-1133">Transmembrane helix</keyword>
<keyword evidence="1" id="KW-0812">Transmembrane</keyword>
<protein>
    <recommendedName>
        <fullName evidence="4">DUF3239 domain-containing protein</fullName>
    </recommendedName>
</protein>
<sequence>MTESAGGTTFVVGLDRETVLRRRALVRKIQWIGGWISAILAAIGTSLALVFVLYAGFIHPGAGLWPFAVLMLLSLLPLAFITTQSLRLTADRRRWYAAAELPPFAMRMSPAALELGCEGAPTPVVLPWEAIKGFKVRERFGEPVLEIALNPGGGVGATGLDHPAAKAALQPNRMLKSPGFVAVAALDQPLEAIDQALRTFSGGRTAILR</sequence>
<evidence type="ECO:0000256" key="1">
    <source>
        <dbReference type="SAM" id="Phobius"/>
    </source>
</evidence>
<evidence type="ECO:0000313" key="2">
    <source>
        <dbReference type="EMBL" id="MFC0622985.1"/>
    </source>
</evidence>
<keyword evidence="3" id="KW-1185">Reference proteome</keyword>
<comment type="caution">
    <text evidence="2">The sequence shown here is derived from an EMBL/GenBank/DDBJ whole genome shotgun (WGS) entry which is preliminary data.</text>
</comment>
<keyword evidence="1" id="KW-0472">Membrane</keyword>
<accession>A0ABV6QEC0</accession>
<feature type="transmembrane region" description="Helical" evidence="1">
    <location>
        <begin position="63"/>
        <end position="83"/>
    </location>
</feature>
<gene>
    <name evidence="2" type="ORF">ACFFGN_02865</name>
</gene>
<reference evidence="2 3" key="1">
    <citation type="submission" date="2024-09" db="EMBL/GenBank/DDBJ databases">
        <authorList>
            <person name="Sun Q."/>
            <person name="Mori K."/>
        </authorList>
    </citation>
    <scope>NUCLEOTIDE SEQUENCE [LARGE SCALE GENOMIC DNA]</scope>
    <source>
        <strain evidence="2 3">CGMCC 1.15906</strain>
    </source>
</reference>
<feature type="transmembrane region" description="Helical" evidence="1">
    <location>
        <begin position="31"/>
        <end position="57"/>
    </location>
</feature>
<dbReference type="EMBL" id="JBHLTC010000002">
    <property type="protein sequence ID" value="MFC0622985.1"/>
    <property type="molecule type" value="Genomic_DNA"/>
</dbReference>
<organism evidence="2 3">
    <name type="scientific">Kribbella deserti</name>
    <dbReference type="NCBI Taxonomy" id="1926257"/>
    <lineage>
        <taxon>Bacteria</taxon>
        <taxon>Bacillati</taxon>
        <taxon>Actinomycetota</taxon>
        <taxon>Actinomycetes</taxon>
        <taxon>Propionibacteriales</taxon>
        <taxon>Kribbellaceae</taxon>
        <taxon>Kribbella</taxon>
    </lineage>
</organism>
<name>A0ABV6QEC0_9ACTN</name>
<evidence type="ECO:0008006" key="4">
    <source>
        <dbReference type="Google" id="ProtNLM"/>
    </source>
</evidence>
<proteinExistence type="predicted"/>
<dbReference type="Proteomes" id="UP001589890">
    <property type="component" value="Unassembled WGS sequence"/>
</dbReference>
<evidence type="ECO:0000313" key="3">
    <source>
        <dbReference type="Proteomes" id="UP001589890"/>
    </source>
</evidence>
<dbReference type="RefSeq" id="WP_380043676.1">
    <property type="nucleotide sequence ID" value="NZ_JBHLTC010000002.1"/>
</dbReference>